<sequence length="80" mass="8369">MGGVHRLLKRPLFRFPDVPGVVLHPAGLGINLAEGMLGAGDNLPRPVEQNRPGAGGALIEGGDKGFHGKTSCGNFTRRVL</sequence>
<evidence type="ECO:0000313" key="1">
    <source>
        <dbReference type="EMBL" id="MPM91271.1"/>
    </source>
</evidence>
<gene>
    <name evidence="1" type="ORF">SDC9_138399</name>
</gene>
<accession>A0A645DPQ2</accession>
<proteinExistence type="predicted"/>
<dbReference type="EMBL" id="VSSQ01038360">
    <property type="protein sequence ID" value="MPM91271.1"/>
    <property type="molecule type" value="Genomic_DNA"/>
</dbReference>
<protein>
    <submittedName>
        <fullName evidence="1">Uncharacterized protein</fullName>
    </submittedName>
</protein>
<name>A0A645DPQ2_9ZZZZ</name>
<organism evidence="1">
    <name type="scientific">bioreactor metagenome</name>
    <dbReference type="NCBI Taxonomy" id="1076179"/>
    <lineage>
        <taxon>unclassified sequences</taxon>
        <taxon>metagenomes</taxon>
        <taxon>ecological metagenomes</taxon>
    </lineage>
</organism>
<reference evidence="1" key="1">
    <citation type="submission" date="2019-08" db="EMBL/GenBank/DDBJ databases">
        <authorList>
            <person name="Kucharzyk K."/>
            <person name="Murdoch R.W."/>
            <person name="Higgins S."/>
            <person name="Loffler F."/>
        </authorList>
    </citation>
    <scope>NUCLEOTIDE SEQUENCE</scope>
</reference>
<dbReference type="AlphaFoldDB" id="A0A645DPQ2"/>
<comment type="caution">
    <text evidence="1">The sequence shown here is derived from an EMBL/GenBank/DDBJ whole genome shotgun (WGS) entry which is preliminary data.</text>
</comment>